<comment type="subunit">
    <text evidence="2 10">Monomer.</text>
</comment>
<evidence type="ECO:0000256" key="9">
    <source>
        <dbReference type="ARBA" id="ARBA00023146"/>
    </source>
</evidence>
<evidence type="ECO:0000313" key="14">
    <source>
        <dbReference type="Proteomes" id="UP000321464"/>
    </source>
</evidence>
<evidence type="ECO:0000256" key="2">
    <source>
        <dbReference type="ARBA" id="ARBA00011245"/>
    </source>
</evidence>
<dbReference type="GO" id="GO:0006423">
    <property type="term" value="P:cysteinyl-tRNA aminoacylation"/>
    <property type="evidence" value="ECO:0007669"/>
    <property type="project" value="UniProtKB-UniRule"/>
</dbReference>
<dbReference type="InterPro" id="IPR056411">
    <property type="entry name" value="CysS_C"/>
</dbReference>
<comment type="similarity">
    <text evidence="1 10">Belongs to the class-I aminoacyl-tRNA synthetase family.</text>
</comment>
<dbReference type="Pfam" id="PF23493">
    <property type="entry name" value="CysS_C"/>
    <property type="match status" value="1"/>
</dbReference>
<reference evidence="13 14" key="1">
    <citation type="submission" date="2019-07" db="EMBL/GenBank/DDBJ databases">
        <title>Whole genome shotgun sequence of Novosphingobium sediminis NBRC 106119.</title>
        <authorList>
            <person name="Hosoyama A."/>
            <person name="Uohara A."/>
            <person name="Ohji S."/>
            <person name="Ichikawa N."/>
        </authorList>
    </citation>
    <scope>NUCLEOTIDE SEQUENCE [LARGE SCALE GENOMIC DNA]</scope>
    <source>
        <strain evidence="13 14">NBRC 106119</strain>
    </source>
</reference>
<evidence type="ECO:0000256" key="7">
    <source>
        <dbReference type="ARBA" id="ARBA00022840"/>
    </source>
</evidence>
<evidence type="ECO:0000256" key="6">
    <source>
        <dbReference type="ARBA" id="ARBA00022833"/>
    </source>
</evidence>
<feature type="binding site" evidence="10">
    <location>
        <position position="212"/>
    </location>
    <ligand>
        <name>Zn(2+)</name>
        <dbReference type="ChEBI" id="CHEBI:29105"/>
    </ligand>
</feature>
<comment type="caution">
    <text evidence="13">The sequence shown here is derived from an EMBL/GenBank/DDBJ whole genome shotgun (WGS) entry which is preliminary data.</text>
</comment>
<keyword evidence="5 10" id="KW-0547">Nucleotide-binding</keyword>
<dbReference type="SUPFAM" id="SSF52374">
    <property type="entry name" value="Nucleotidylyl transferase"/>
    <property type="match status" value="1"/>
</dbReference>
<evidence type="ECO:0000256" key="5">
    <source>
        <dbReference type="ARBA" id="ARBA00022741"/>
    </source>
</evidence>
<dbReference type="PRINTS" id="PR00983">
    <property type="entry name" value="TRNASYNTHCYS"/>
</dbReference>
<dbReference type="InterPro" id="IPR032678">
    <property type="entry name" value="tRNA-synt_1_cat_dom"/>
</dbReference>
<dbReference type="GO" id="GO:0005829">
    <property type="term" value="C:cytosol"/>
    <property type="evidence" value="ECO:0007669"/>
    <property type="project" value="TreeGrafter"/>
</dbReference>
<evidence type="ECO:0000256" key="1">
    <source>
        <dbReference type="ARBA" id="ARBA00005594"/>
    </source>
</evidence>
<dbReference type="InterPro" id="IPR024909">
    <property type="entry name" value="Cys-tRNA/MSH_ligase"/>
</dbReference>
<dbReference type="SUPFAM" id="SSF47323">
    <property type="entry name" value="Anticodon-binding domain of a subclass of class I aminoacyl-tRNA synthetases"/>
    <property type="match status" value="1"/>
</dbReference>
<evidence type="ECO:0000256" key="4">
    <source>
        <dbReference type="ARBA" id="ARBA00022723"/>
    </source>
</evidence>
<evidence type="ECO:0000259" key="12">
    <source>
        <dbReference type="Pfam" id="PF23493"/>
    </source>
</evidence>
<dbReference type="RefSeq" id="WP_147161374.1">
    <property type="nucleotide sequence ID" value="NZ_BJYR01000036.1"/>
</dbReference>
<dbReference type="OrthoDB" id="9815130at2"/>
<evidence type="ECO:0000256" key="3">
    <source>
        <dbReference type="ARBA" id="ARBA00022598"/>
    </source>
</evidence>
<dbReference type="HAMAP" id="MF_00041">
    <property type="entry name" value="Cys_tRNA_synth"/>
    <property type="match status" value="1"/>
</dbReference>
<dbReference type="InterPro" id="IPR015803">
    <property type="entry name" value="Cys-tRNA-ligase"/>
</dbReference>
<keyword evidence="14" id="KW-1185">Reference proteome</keyword>
<feature type="binding site" evidence="10">
    <location>
        <position position="30"/>
    </location>
    <ligand>
        <name>Zn(2+)</name>
        <dbReference type="ChEBI" id="CHEBI:29105"/>
    </ligand>
</feature>
<evidence type="ECO:0000259" key="11">
    <source>
        <dbReference type="Pfam" id="PF01406"/>
    </source>
</evidence>
<keyword evidence="10" id="KW-0963">Cytoplasm</keyword>
<evidence type="ECO:0000313" key="13">
    <source>
        <dbReference type="EMBL" id="GEO02159.1"/>
    </source>
</evidence>
<dbReference type="GO" id="GO:0004817">
    <property type="term" value="F:cysteine-tRNA ligase activity"/>
    <property type="evidence" value="ECO:0007669"/>
    <property type="project" value="UniProtKB-UniRule"/>
</dbReference>
<dbReference type="PANTHER" id="PTHR10890">
    <property type="entry name" value="CYSTEINYL-TRNA SYNTHETASE"/>
    <property type="match status" value="1"/>
</dbReference>
<dbReference type="CDD" id="cd00672">
    <property type="entry name" value="CysRS_core"/>
    <property type="match status" value="1"/>
</dbReference>
<feature type="binding site" evidence="10">
    <location>
        <position position="237"/>
    </location>
    <ligand>
        <name>Zn(2+)</name>
        <dbReference type="ChEBI" id="CHEBI:29105"/>
    </ligand>
</feature>
<keyword evidence="9 10" id="KW-0030">Aminoacyl-tRNA synthetase</keyword>
<evidence type="ECO:0000256" key="10">
    <source>
        <dbReference type="HAMAP-Rule" id="MF_00041"/>
    </source>
</evidence>
<feature type="short sequence motif" description="'KMSKS' region" evidence="10">
    <location>
        <begin position="275"/>
        <end position="279"/>
    </location>
</feature>
<gene>
    <name evidence="10 13" type="primary">cysS</name>
    <name evidence="13" type="ORF">NSE01_39910</name>
</gene>
<name>A0A512AR13_9SPHN</name>
<dbReference type="GO" id="GO:0008270">
    <property type="term" value="F:zinc ion binding"/>
    <property type="evidence" value="ECO:0007669"/>
    <property type="project" value="UniProtKB-UniRule"/>
</dbReference>
<proteinExistence type="inferred from homology"/>
<keyword evidence="8 10" id="KW-0648">Protein biosynthesis</keyword>
<feature type="domain" description="tRNA synthetases class I catalytic" evidence="11">
    <location>
        <begin position="17"/>
        <end position="323"/>
    </location>
</feature>
<feature type="domain" description="Cysteinyl-tRNA ligase anticodon binding" evidence="12">
    <location>
        <begin position="407"/>
        <end position="453"/>
    </location>
</feature>
<accession>A0A512AR13</accession>
<keyword evidence="6 10" id="KW-0862">Zinc</keyword>
<organism evidence="13 14">
    <name type="scientific">Novosphingobium sediminis</name>
    <dbReference type="NCBI Taxonomy" id="707214"/>
    <lineage>
        <taxon>Bacteria</taxon>
        <taxon>Pseudomonadati</taxon>
        <taxon>Pseudomonadota</taxon>
        <taxon>Alphaproteobacteria</taxon>
        <taxon>Sphingomonadales</taxon>
        <taxon>Sphingomonadaceae</taxon>
        <taxon>Novosphingobium</taxon>
    </lineage>
</organism>
<evidence type="ECO:0000256" key="8">
    <source>
        <dbReference type="ARBA" id="ARBA00022917"/>
    </source>
</evidence>
<dbReference type="EC" id="6.1.1.16" evidence="10"/>
<dbReference type="Pfam" id="PF01406">
    <property type="entry name" value="tRNA-synt_1e"/>
    <property type="match status" value="1"/>
</dbReference>
<keyword evidence="7 10" id="KW-0067">ATP-binding</keyword>
<comment type="cofactor">
    <cofactor evidence="10">
        <name>Zn(2+)</name>
        <dbReference type="ChEBI" id="CHEBI:29105"/>
    </cofactor>
    <text evidence="10">Binds 1 zinc ion per subunit.</text>
</comment>
<protein>
    <recommendedName>
        <fullName evidence="10">Cysteine--tRNA ligase</fullName>
        <ecNumber evidence="10">6.1.1.16</ecNumber>
    </recommendedName>
    <alternativeName>
        <fullName evidence="10">Cysteinyl-tRNA synthetase</fullName>
        <shortName evidence="10">CysRS</shortName>
    </alternativeName>
</protein>
<keyword evidence="4 10" id="KW-0479">Metal-binding</keyword>
<comment type="subcellular location">
    <subcellularLocation>
        <location evidence="10">Cytoplasm</location>
    </subcellularLocation>
</comment>
<dbReference type="EMBL" id="BJYR01000036">
    <property type="protein sequence ID" value="GEO02159.1"/>
    <property type="molecule type" value="Genomic_DNA"/>
</dbReference>
<dbReference type="Gene3D" id="3.40.50.620">
    <property type="entry name" value="HUPs"/>
    <property type="match status" value="1"/>
</dbReference>
<dbReference type="NCBIfam" id="TIGR00435">
    <property type="entry name" value="cysS"/>
    <property type="match status" value="1"/>
</dbReference>
<dbReference type="Proteomes" id="UP000321464">
    <property type="component" value="Unassembled WGS sequence"/>
</dbReference>
<sequence length="455" mass="49954">MTIIKLHDTAALKKRVFVPSNPARVTMYVCGPTVYSRAHIGNARPAVIFDVLSRLLRHVYGMDAVTYARNVTDVDDKIIDEASAEGVHPSVIARRFEELYLADMGALGVRPPDIAPKATAHVPGVIAMISKLLEGGFAYEAHGHVLFHVPSDLHYGALGRRDRDAMIAGARVEVASYKKDPADFVLWKPSPPEAIGWDSPWGRGRAGWHIGCSAMIAENLGETIDIHGGGLDLVFPHHENESAQSRSAHAGSPLARYWLHNGFLTMTDTAAGVGKMSKSLGNVVSVGELLERGHGGETLRLALLSAHYRQPLEWNEALLSQTKTILDRLYRRLKMFSFIDDEELGIDDCNQAVVDALADDLNTPLALSKLVAIDDPKSLIASGMLLGLFSRRERWFRFFLDGPSGESDHVARLIDARTDAKSRKDFAEADRIRAELTDLGIALEDGPTGTTWRRL</sequence>
<comment type="catalytic activity">
    <reaction evidence="10">
        <text>tRNA(Cys) + L-cysteine + ATP = L-cysteinyl-tRNA(Cys) + AMP + diphosphate</text>
        <dbReference type="Rhea" id="RHEA:17773"/>
        <dbReference type="Rhea" id="RHEA-COMP:9661"/>
        <dbReference type="Rhea" id="RHEA-COMP:9679"/>
        <dbReference type="ChEBI" id="CHEBI:30616"/>
        <dbReference type="ChEBI" id="CHEBI:33019"/>
        <dbReference type="ChEBI" id="CHEBI:35235"/>
        <dbReference type="ChEBI" id="CHEBI:78442"/>
        <dbReference type="ChEBI" id="CHEBI:78517"/>
        <dbReference type="ChEBI" id="CHEBI:456215"/>
        <dbReference type="EC" id="6.1.1.16"/>
    </reaction>
</comment>
<dbReference type="PANTHER" id="PTHR10890:SF3">
    <property type="entry name" value="CYSTEINE--TRNA LIGASE, CYTOPLASMIC"/>
    <property type="match status" value="1"/>
</dbReference>
<dbReference type="GO" id="GO:0005524">
    <property type="term" value="F:ATP binding"/>
    <property type="evidence" value="ECO:0007669"/>
    <property type="project" value="UniProtKB-UniRule"/>
</dbReference>
<feature type="binding site" evidence="10">
    <location>
        <position position="241"/>
    </location>
    <ligand>
        <name>Zn(2+)</name>
        <dbReference type="ChEBI" id="CHEBI:29105"/>
    </ligand>
</feature>
<dbReference type="InterPro" id="IPR009080">
    <property type="entry name" value="tRNAsynth_Ia_anticodon-bd"/>
</dbReference>
<dbReference type="Gene3D" id="1.20.120.1910">
    <property type="entry name" value="Cysteine-tRNA ligase, C-terminal anti-codon recognition domain"/>
    <property type="match status" value="1"/>
</dbReference>
<dbReference type="InterPro" id="IPR014729">
    <property type="entry name" value="Rossmann-like_a/b/a_fold"/>
</dbReference>
<keyword evidence="3 10" id="KW-0436">Ligase</keyword>
<feature type="binding site" evidence="10">
    <location>
        <position position="278"/>
    </location>
    <ligand>
        <name>ATP</name>
        <dbReference type="ChEBI" id="CHEBI:30616"/>
    </ligand>
</feature>
<dbReference type="AlphaFoldDB" id="A0A512AR13"/>
<feature type="short sequence motif" description="'HIGH' region" evidence="10">
    <location>
        <begin position="32"/>
        <end position="42"/>
    </location>
</feature>